<keyword evidence="1" id="KW-0472">Membrane</keyword>
<sequence>MSGDNLPVALVALIPVLVFFLWQFWQSLNRFAGRPYGRQVTPRALVAGLGLIALILFFML</sequence>
<protein>
    <submittedName>
        <fullName evidence="2">Uncharacterized protein</fullName>
    </submittedName>
</protein>
<feature type="transmembrane region" description="Helical" evidence="1">
    <location>
        <begin position="6"/>
        <end position="28"/>
    </location>
</feature>
<dbReference type="EMBL" id="MN079151">
    <property type="protein sequence ID" value="QEA06549.1"/>
    <property type="molecule type" value="Genomic_DNA"/>
</dbReference>
<organism evidence="2">
    <name type="scientific">uncultured organism</name>
    <dbReference type="NCBI Taxonomy" id="155900"/>
    <lineage>
        <taxon>unclassified sequences</taxon>
        <taxon>environmental samples</taxon>
    </lineage>
</organism>
<keyword evidence="1" id="KW-1133">Transmembrane helix</keyword>
<reference evidence="2" key="1">
    <citation type="submission" date="2019-06" db="EMBL/GenBank/DDBJ databases">
        <authorList>
            <person name="Murdoch R.W."/>
            <person name="Fathepure B."/>
        </authorList>
    </citation>
    <scope>NUCLEOTIDE SEQUENCE</scope>
</reference>
<gene>
    <name evidence="2" type="ORF">KBTEX_02889</name>
</gene>
<proteinExistence type="predicted"/>
<keyword evidence="1" id="KW-0812">Transmembrane</keyword>
<evidence type="ECO:0000256" key="1">
    <source>
        <dbReference type="SAM" id="Phobius"/>
    </source>
</evidence>
<name>A0A5B8RBQ4_9ZZZZ</name>
<evidence type="ECO:0000313" key="2">
    <source>
        <dbReference type="EMBL" id="QEA06549.1"/>
    </source>
</evidence>
<feature type="transmembrane region" description="Helical" evidence="1">
    <location>
        <begin position="40"/>
        <end position="59"/>
    </location>
</feature>
<accession>A0A5B8RBQ4</accession>
<dbReference type="AlphaFoldDB" id="A0A5B8RBQ4"/>